<proteinExistence type="predicted"/>
<dbReference type="PANTHER" id="PTHR32507">
    <property type="entry name" value="NA(+)/H(+) ANTIPORTER 1"/>
    <property type="match status" value="1"/>
</dbReference>
<comment type="caution">
    <text evidence="11">The sequence shown here is derived from an EMBL/GenBank/DDBJ whole genome shotgun (WGS) entry which is preliminary data.</text>
</comment>
<evidence type="ECO:0000256" key="6">
    <source>
        <dbReference type="ARBA" id="ARBA00022989"/>
    </source>
</evidence>
<feature type="transmembrane region" description="Helical" evidence="9">
    <location>
        <begin position="270"/>
        <end position="289"/>
    </location>
</feature>
<name>A0A840I8F9_9ACTN</name>
<evidence type="ECO:0000256" key="9">
    <source>
        <dbReference type="SAM" id="Phobius"/>
    </source>
</evidence>
<dbReference type="NCBIfam" id="NF003715">
    <property type="entry name" value="PRK05326.1-2"/>
    <property type="match status" value="1"/>
</dbReference>
<dbReference type="RefSeq" id="WP_183339114.1">
    <property type="nucleotide sequence ID" value="NZ_JACHNU010000001.1"/>
</dbReference>
<feature type="transmembrane region" description="Helical" evidence="9">
    <location>
        <begin position="241"/>
        <end position="258"/>
    </location>
</feature>
<dbReference type="EMBL" id="JACHNU010000001">
    <property type="protein sequence ID" value="MBB4661167.1"/>
    <property type="molecule type" value="Genomic_DNA"/>
</dbReference>
<dbReference type="SUPFAM" id="SSF116726">
    <property type="entry name" value="TrkA C-terminal domain-like"/>
    <property type="match status" value="1"/>
</dbReference>
<keyword evidence="3" id="KW-0050">Antiport</keyword>
<keyword evidence="6 9" id="KW-1133">Transmembrane helix</keyword>
<dbReference type="AlphaFoldDB" id="A0A840I8F9"/>
<evidence type="ECO:0000256" key="4">
    <source>
        <dbReference type="ARBA" id="ARBA00022475"/>
    </source>
</evidence>
<dbReference type="InterPro" id="IPR036721">
    <property type="entry name" value="RCK_C_sf"/>
</dbReference>
<dbReference type="NCBIfam" id="NF003716">
    <property type="entry name" value="PRK05326.1-3"/>
    <property type="match status" value="1"/>
</dbReference>
<evidence type="ECO:0000256" key="2">
    <source>
        <dbReference type="ARBA" id="ARBA00022448"/>
    </source>
</evidence>
<dbReference type="Proteomes" id="UP000585272">
    <property type="component" value="Unassembled WGS sequence"/>
</dbReference>
<evidence type="ECO:0000256" key="3">
    <source>
        <dbReference type="ARBA" id="ARBA00022449"/>
    </source>
</evidence>
<feature type="transmembrane region" description="Helical" evidence="9">
    <location>
        <begin position="362"/>
        <end position="382"/>
    </location>
</feature>
<keyword evidence="12" id="KW-1185">Reference proteome</keyword>
<evidence type="ECO:0000256" key="1">
    <source>
        <dbReference type="ARBA" id="ARBA00004651"/>
    </source>
</evidence>
<dbReference type="Pfam" id="PF02080">
    <property type="entry name" value="TrkA_C"/>
    <property type="match status" value="1"/>
</dbReference>
<feature type="transmembrane region" description="Helical" evidence="9">
    <location>
        <begin position="218"/>
        <end position="235"/>
    </location>
</feature>
<feature type="transmembrane region" description="Helical" evidence="9">
    <location>
        <begin position="92"/>
        <end position="112"/>
    </location>
</feature>
<dbReference type="InterPro" id="IPR038770">
    <property type="entry name" value="Na+/solute_symporter_sf"/>
</dbReference>
<keyword evidence="7" id="KW-0406">Ion transport</keyword>
<feature type="domain" description="RCK C-terminal" evidence="10">
    <location>
        <begin position="400"/>
        <end position="481"/>
    </location>
</feature>
<keyword evidence="8 9" id="KW-0472">Membrane</keyword>
<feature type="transmembrane region" description="Helical" evidence="9">
    <location>
        <begin position="330"/>
        <end position="350"/>
    </location>
</feature>
<dbReference type="InterPro" id="IPR006037">
    <property type="entry name" value="RCK_C"/>
</dbReference>
<feature type="transmembrane region" description="Helical" evidence="9">
    <location>
        <begin position="186"/>
        <end position="206"/>
    </location>
</feature>
<dbReference type="Pfam" id="PF00999">
    <property type="entry name" value="Na_H_Exchanger"/>
    <property type="match status" value="1"/>
</dbReference>
<feature type="transmembrane region" description="Helical" evidence="9">
    <location>
        <begin position="295"/>
        <end position="318"/>
    </location>
</feature>
<sequence>MADGHLILIAGALLFAGIAASLLAGRLRLPSLVLFLGIGMAVGSDGLGWVDFSDYDLAREIGIIALALILFEGGLTAGFGEIRPVLRNVVSLAFFGTLITAAICGLAATWLFDFTLLEGLLLGAIVSSTDGAAIFALLRGSSLKKKLGRTLEGEAGMNDPIAVLLVVGFIDWIEKPDYGLLDMLELFVVEVGIGAVLGAVVGLGAVQLFQRFQLATPGLYPVASLATAALAFGAADALHGSGFLAVYLAGLALGSAHIPAKHTITTFHQGMAWVAQLSMFLVLGLLVFPSQFGDIWIEGTVLALMLAFVARPVAALVASGPGFDLADRAVLGWAGLRGAVPVVLATFPVLAGVQGSADFFDIVFFAVLLSTVLQGSTFEALARKLKATADEPPLATSALSETGTIRQLGADSVEFGVAASDRIVGLRIRDLELPREAVVNLIVRDDQAVPPRGSTRIRAGDRLHVLIRREALPAINRLVERWRQGPIGPRPRPRRIPEGHAPVFHVRPWQEADGDPTSVQEVAGRQVVDRLRTRRDQPGALVLLDDGYFAVTGPVLALGREQLLSQWVRRKARAARSDAERSWWEEVLGALAL</sequence>
<dbReference type="GO" id="GO:1902600">
    <property type="term" value="P:proton transmembrane transport"/>
    <property type="evidence" value="ECO:0007669"/>
    <property type="project" value="InterPro"/>
</dbReference>
<evidence type="ECO:0000256" key="8">
    <source>
        <dbReference type="ARBA" id="ARBA00023136"/>
    </source>
</evidence>
<accession>A0A840I8F9</accession>
<feature type="transmembrane region" description="Helical" evidence="9">
    <location>
        <begin position="118"/>
        <end position="138"/>
    </location>
</feature>
<dbReference type="GO" id="GO:0006813">
    <property type="term" value="P:potassium ion transport"/>
    <property type="evidence" value="ECO:0007669"/>
    <property type="project" value="InterPro"/>
</dbReference>
<dbReference type="Gene3D" id="1.20.1530.20">
    <property type="match status" value="1"/>
</dbReference>
<evidence type="ECO:0000313" key="11">
    <source>
        <dbReference type="EMBL" id="MBB4661167.1"/>
    </source>
</evidence>
<dbReference type="PROSITE" id="PS51202">
    <property type="entry name" value="RCK_C"/>
    <property type="match status" value="1"/>
</dbReference>
<gene>
    <name evidence="11" type="ORF">BDZ31_000740</name>
</gene>
<dbReference type="InterPro" id="IPR006153">
    <property type="entry name" value="Cation/H_exchanger_TM"/>
</dbReference>
<evidence type="ECO:0000256" key="7">
    <source>
        <dbReference type="ARBA" id="ARBA00023065"/>
    </source>
</evidence>
<keyword evidence="2" id="KW-0813">Transport</keyword>
<dbReference type="GO" id="GO:0005886">
    <property type="term" value="C:plasma membrane"/>
    <property type="evidence" value="ECO:0007669"/>
    <property type="project" value="UniProtKB-SubCell"/>
</dbReference>
<protein>
    <submittedName>
        <fullName evidence="11">Cell volume regulation protein A</fullName>
    </submittedName>
</protein>
<dbReference type="GO" id="GO:0015297">
    <property type="term" value="F:antiporter activity"/>
    <property type="evidence" value="ECO:0007669"/>
    <property type="project" value="UniProtKB-KW"/>
</dbReference>
<feature type="transmembrane region" description="Helical" evidence="9">
    <location>
        <begin position="158"/>
        <end position="174"/>
    </location>
</feature>
<feature type="transmembrane region" description="Helical" evidence="9">
    <location>
        <begin position="32"/>
        <end position="49"/>
    </location>
</feature>
<comment type="subcellular location">
    <subcellularLocation>
        <location evidence="1">Cell membrane</location>
        <topology evidence="1">Multi-pass membrane protein</topology>
    </subcellularLocation>
</comment>
<dbReference type="Gene3D" id="3.30.70.1450">
    <property type="entry name" value="Regulator of K+ conductance, C-terminal domain"/>
    <property type="match status" value="1"/>
</dbReference>
<evidence type="ECO:0000256" key="5">
    <source>
        <dbReference type="ARBA" id="ARBA00022692"/>
    </source>
</evidence>
<keyword evidence="4" id="KW-1003">Cell membrane</keyword>
<feature type="transmembrane region" description="Helical" evidence="9">
    <location>
        <begin position="61"/>
        <end position="80"/>
    </location>
</feature>
<evidence type="ECO:0000259" key="10">
    <source>
        <dbReference type="PROSITE" id="PS51202"/>
    </source>
</evidence>
<keyword evidence="5 9" id="KW-0812">Transmembrane</keyword>
<evidence type="ECO:0000313" key="12">
    <source>
        <dbReference type="Proteomes" id="UP000585272"/>
    </source>
</evidence>
<dbReference type="GO" id="GO:0008324">
    <property type="term" value="F:monoatomic cation transmembrane transporter activity"/>
    <property type="evidence" value="ECO:0007669"/>
    <property type="project" value="InterPro"/>
</dbReference>
<dbReference type="PANTHER" id="PTHR32507:SF7">
    <property type="entry name" value="K(+)_H(+) ANTIPORTER NHAP2"/>
    <property type="match status" value="1"/>
</dbReference>
<feature type="transmembrane region" description="Helical" evidence="9">
    <location>
        <begin position="6"/>
        <end position="25"/>
    </location>
</feature>
<organism evidence="11 12">
    <name type="scientific">Conexibacter arvalis</name>
    <dbReference type="NCBI Taxonomy" id="912552"/>
    <lineage>
        <taxon>Bacteria</taxon>
        <taxon>Bacillati</taxon>
        <taxon>Actinomycetota</taxon>
        <taxon>Thermoleophilia</taxon>
        <taxon>Solirubrobacterales</taxon>
        <taxon>Conexibacteraceae</taxon>
        <taxon>Conexibacter</taxon>
    </lineage>
</organism>
<reference evidence="11 12" key="1">
    <citation type="submission" date="2020-08" db="EMBL/GenBank/DDBJ databases">
        <title>Genomic Encyclopedia of Archaeal and Bacterial Type Strains, Phase II (KMG-II): from individual species to whole genera.</title>
        <authorList>
            <person name="Goeker M."/>
        </authorList>
    </citation>
    <scope>NUCLEOTIDE SEQUENCE [LARGE SCALE GENOMIC DNA]</scope>
    <source>
        <strain evidence="11 12">DSM 23288</strain>
    </source>
</reference>